<dbReference type="PANTHER" id="PTHR23092:SF15">
    <property type="entry name" value="INACTIVE NON-CANONICAL POLY(A) RNA POLYMERASE PROTEIN TRF4-2-RELATED"/>
    <property type="match status" value="1"/>
</dbReference>
<evidence type="ECO:0000256" key="4">
    <source>
        <dbReference type="ARBA" id="ARBA00022842"/>
    </source>
</evidence>
<evidence type="ECO:0000256" key="5">
    <source>
        <dbReference type="SAM" id="MobiDB-lite"/>
    </source>
</evidence>
<feature type="region of interest" description="Disordered" evidence="5">
    <location>
        <begin position="613"/>
        <end position="641"/>
    </location>
</feature>
<dbReference type="Pfam" id="PF03828">
    <property type="entry name" value="PAP_assoc"/>
    <property type="match status" value="1"/>
</dbReference>
<evidence type="ECO:0000259" key="6">
    <source>
        <dbReference type="Pfam" id="PF03828"/>
    </source>
</evidence>
<feature type="region of interest" description="Disordered" evidence="5">
    <location>
        <begin position="1"/>
        <end position="119"/>
    </location>
</feature>
<dbReference type="GO" id="GO:0005730">
    <property type="term" value="C:nucleolus"/>
    <property type="evidence" value="ECO:0007669"/>
    <property type="project" value="TreeGrafter"/>
</dbReference>
<feature type="region of interest" description="Disordered" evidence="5">
    <location>
        <begin position="137"/>
        <end position="209"/>
    </location>
</feature>
<dbReference type="SUPFAM" id="SSF81301">
    <property type="entry name" value="Nucleotidyltransferase"/>
    <property type="match status" value="1"/>
</dbReference>
<evidence type="ECO:0000256" key="1">
    <source>
        <dbReference type="ARBA" id="ARBA00008593"/>
    </source>
</evidence>
<keyword evidence="4" id="KW-0460">Magnesium</keyword>
<evidence type="ECO:0000256" key="2">
    <source>
        <dbReference type="ARBA" id="ARBA00012388"/>
    </source>
</evidence>
<dbReference type="OrthoDB" id="273917at2759"/>
<dbReference type="GO" id="GO:0003729">
    <property type="term" value="F:mRNA binding"/>
    <property type="evidence" value="ECO:0007669"/>
    <property type="project" value="TreeGrafter"/>
</dbReference>
<gene>
    <name evidence="8" type="ORF">B0J11DRAFT_31476</name>
</gene>
<dbReference type="CDD" id="cd05402">
    <property type="entry name" value="NT_PAP_TUTase"/>
    <property type="match status" value="1"/>
</dbReference>
<feature type="compositionally biased region" description="Polar residues" evidence="5">
    <location>
        <begin position="629"/>
        <end position="641"/>
    </location>
</feature>
<dbReference type="GO" id="GO:0031499">
    <property type="term" value="C:TRAMP complex"/>
    <property type="evidence" value="ECO:0007669"/>
    <property type="project" value="TreeGrafter"/>
</dbReference>
<feature type="compositionally biased region" description="Acidic residues" evidence="5">
    <location>
        <begin position="161"/>
        <end position="172"/>
    </location>
</feature>
<dbReference type="EC" id="2.7.7.19" evidence="2"/>
<feature type="compositionally biased region" description="Basic residues" evidence="5">
    <location>
        <begin position="70"/>
        <end position="85"/>
    </location>
</feature>
<dbReference type="Gene3D" id="3.30.460.10">
    <property type="entry name" value="Beta Polymerase, domain 2"/>
    <property type="match status" value="1"/>
</dbReference>
<feature type="domain" description="Poly(A) RNA polymerase mitochondrial-like central palm" evidence="7">
    <location>
        <begin position="371"/>
        <end position="511"/>
    </location>
</feature>
<organism evidence="8 9">
    <name type="scientific">Dendryphion nanum</name>
    <dbReference type="NCBI Taxonomy" id="256645"/>
    <lineage>
        <taxon>Eukaryota</taxon>
        <taxon>Fungi</taxon>
        <taxon>Dikarya</taxon>
        <taxon>Ascomycota</taxon>
        <taxon>Pezizomycotina</taxon>
        <taxon>Dothideomycetes</taxon>
        <taxon>Pleosporomycetidae</taxon>
        <taxon>Pleosporales</taxon>
        <taxon>Torulaceae</taxon>
        <taxon>Dendryphion</taxon>
    </lineage>
</organism>
<proteinExistence type="inferred from homology"/>
<accession>A0A9P9EK50</accession>
<comment type="caution">
    <text evidence="8">The sequence shown here is derived from an EMBL/GenBank/DDBJ whole genome shotgun (WGS) entry which is preliminary data.</text>
</comment>
<sequence length="695" mass="77212">MAGDSYRPPPRAPREPRQKAPSLADRVTFTGGSGDSYRPSRSLPDFSFTSNHPAPRFPPAKPLPINATPSRKKSRGGGRGGKHNNPRPQDRGLGQSGGTQQNINGNDIGKRPWRPYPFRGHAAHDRQLLRRQETNGPEQTLGVAQGVNKFINPDDLSTSEGEMELEGNEDSNDSAIHKSARIQPVTQVDGDSVPKWSNPDPYTVLPPPAETTGKRVDFVQLIRRAKAQTSDEALGRNAVAANDDFISFDTEPTPPTGPRSQIVPPFGRIHPLPPQPPPLLEGSLNQVAINHTPALTNYSMDNPLAAGLPAKPQHSGRQQKRKHGLIESNLVSEWMAKPNQNQTPWSFNKKYLGRISENKGSDFERMVMIRLNNEIVDFIEAYQPDDHTDKVRSNLVKRISDALAHMPNLLPRGSIECFGSFPAGLYLPTADMDLVYVSDAHKRGGLRQLNLESRKMANRILRGAANKLERDRIAREVVVISKAKVPIIKFKDRHTNIHVDLSFENLTGIDAQKQFLRWKKEFGNEMIYLVAFVKQFLVMRGLSDVHTGGLGGFSTICLVVVFLHHFRQENGTEHTAPVHGKQLLDFLDFYGNKFDLSRQRLVMDPIQLAPKGRDGIDGRAEKNDRLSIQDPNDPTNNISGGSSRVKEIFKLFSAAHHDLTARCASWDPSGASILGSVIGGNYDSYHNFRNHLARC</sequence>
<evidence type="ECO:0000313" key="9">
    <source>
        <dbReference type="Proteomes" id="UP000700596"/>
    </source>
</evidence>
<reference evidence="8" key="1">
    <citation type="journal article" date="2021" name="Nat. Commun.">
        <title>Genetic determinants of endophytism in the Arabidopsis root mycobiome.</title>
        <authorList>
            <person name="Mesny F."/>
            <person name="Miyauchi S."/>
            <person name="Thiergart T."/>
            <person name="Pickel B."/>
            <person name="Atanasova L."/>
            <person name="Karlsson M."/>
            <person name="Huettel B."/>
            <person name="Barry K.W."/>
            <person name="Haridas S."/>
            <person name="Chen C."/>
            <person name="Bauer D."/>
            <person name="Andreopoulos W."/>
            <person name="Pangilinan J."/>
            <person name="LaButti K."/>
            <person name="Riley R."/>
            <person name="Lipzen A."/>
            <person name="Clum A."/>
            <person name="Drula E."/>
            <person name="Henrissat B."/>
            <person name="Kohler A."/>
            <person name="Grigoriev I.V."/>
            <person name="Martin F.M."/>
            <person name="Hacquard S."/>
        </authorList>
    </citation>
    <scope>NUCLEOTIDE SEQUENCE</scope>
    <source>
        <strain evidence="8">MPI-CAGE-CH-0243</strain>
    </source>
</reference>
<evidence type="ECO:0000256" key="3">
    <source>
        <dbReference type="ARBA" id="ARBA00022723"/>
    </source>
</evidence>
<dbReference type="AlphaFoldDB" id="A0A9P9EK50"/>
<dbReference type="GO" id="GO:0031123">
    <property type="term" value="P:RNA 3'-end processing"/>
    <property type="evidence" value="ECO:0007669"/>
    <property type="project" value="TreeGrafter"/>
</dbReference>
<protein>
    <recommendedName>
        <fullName evidence="2">polynucleotide adenylyltransferase</fullName>
        <ecNumber evidence="2">2.7.7.19</ecNumber>
    </recommendedName>
</protein>
<keyword evidence="3" id="KW-0479">Metal-binding</keyword>
<dbReference type="GO" id="GO:0010605">
    <property type="term" value="P:negative regulation of macromolecule metabolic process"/>
    <property type="evidence" value="ECO:0007669"/>
    <property type="project" value="UniProtKB-ARBA"/>
</dbReference>
<dbReference type="SUPFAM" id="SSF81631">
    <property type="entry name" value="PAP/OAS1 substrate-binding domain"/>
    <property type="match status" value="1"/>
</dbReference>
<dbReference type="InterPro" id="IPR045862">
    <property type="entry name" value="Trf4-like"/>
</dbReference>
<evidence type="ECO:0000259" key="7">
    <source>
        <dbReference type="Pfam" id="PF22600"/>
    </source>
</evidence>
<dbReference type="InterPro" id="IPR043519">
    <property type="entry name" value="NT_sf"/>
</dbReference>
<dbReference type="GO" id="GO:1990817">
    <property type="term" value="F:poly(A) RNA polymerase activity"/>
    <property type="evidence" value="ECO:0007669"/>
    <property type="project" value="UniProtKB-EC"/>
</dbReference>
<dbReference type="InterPro" id="IPR002058">
    <property type="entry name" value="PAP_assoc"/>
</dbReference>
<keyword evidence="9" id="KW-1185">Reference proteome</keyword>
<feature type="domain" description="PAP-associated" evidence="6">
    <location>
        <begin position="581"/>
        <end position="636"/>
    </location>
</feature>
<dbReference type="Proteomes" id="UP000700596">
    <property type="component" value="Unassembled WGS sequence"/>
</dbReference>
<dbReference type="PANTHER" id="PTHR23092">
    <property type="entry name" value="POLY(A) RNA POLYMERASE"/>
    <property type="match status" value="1"/>
</dbReference>
<feature type="compositionally biased region" description="Basic and acidic residues" evidence="5">
    <location>
        <begin position="613"/>
        <end position="627"/>
    </location>
</feature>
<dbReference type="GO" id="GO:0046872">
    <property type="term" value="F:metal ion binding"/>
    <property type="evidence" value="ECO:0007669"/>
    <property type="project" value="UniProtKB-KW"/>
</dbReference>
<dbReference type="InterPro" id="IPR054708">
    <property type="entry name" value="MTPAP-like_central"/>
</dbReference>
<dbReference type="EMBL" id="JAGMWT010000001">
    <property type="protein sequence ID" value="KAH7138952.1"/>
    <property type="molecule type" value="Genomic_DNA"/>
</dbReference>
<dbReference type="Pfam" id="PF22600">
    <property type="entry name" value="MTPAP-like_central"/>
    <property type="match status" value="1"/>
</dbReference>
<dbReference type="GO" id="GO:0043634">
    <property type="term" value="P:polyadenylation-dependent ncRNA catabolic process"/>
    <property type="evidence" value="ECO:0007669"/>
    <property type="project" value="TreeGrafter"/>
</dbReference>
<name>A0A9P9EK50_9PLEO</name>
<comment type="similarity">
    <text evidence="1">Belongs to the DNA polymerase type-B-like family.</text>
</comment>
<dbReference type="Gene3D" id="1.10.1410.10">
    <property type="match status" value="1"/>
</dbReference>
<evidence type="ECO:0000313" key="8">
    <source>
        <dbReference type="EMBL" id="KAH7138952.1"/>
    </source>
</evidence>